<feature type="domain" description="Cyclophilin-like" evidence="2">
    <location>
        <begin position="66"/>
        <end position="175"/>
    </location>
</feature>
<dbReference type="PROSITE" id="PS51257">
    <property type="entry name" value="PROKAR_LIPOPROTEIN"/>
    <property type="match status" value="1"/>
</dbReference>
<name>A0A4Y9JA48_9STRE</name>
<dbReference type="EMBL" id="SPPD01000022">
    <property type="protein sequence ID" value="TFU96829.1"/>
    <property type="molecule type" value="Genomic_DNA"/>
</dbReference>
<keyword evidence="1" id="KW-0812">Transmembrane</keyword>
<dbReference type="Gene3D" id="2.40.100.20">
    <property type="match status" value="1"/>
</dbReference>
<dbReference type="OrthoDB" id="9801466at2"/>
<dbReference type="AlphaFoldDB" id="A0A4Y9JA48"/>
<protein>
    <recommendedName>
        <fullName evidence="2">Cyclophilin-like domain-containing protein</fullName>
    </recommendedName>
</protein>
<organism evidence="3 4">
    <name type="scientific">Streptococcus cuniculi</name>
    <dbReference type="NCBI Taxonomy" id="1432788"/>
    <lineage>
        <taxon>Bacteria</taxon>
        <taxon>Bacillati</taxon>
        <taxon>Bacillota</taxon>
        <taxon>Bacilli</taxon>
        <taxon>Lactobacillales</taxon>
        <taxon>Streptococcaceae</taxon>
        <taxon>Streptococcus</taxon>
    </lineage>
</organism>
<accession>A0A4Y9JA48</accession>
<keyword evidence="1" id="KW-0472">Membrane</keyword>
<evidence type="ECO:0000259" key="2">
    <source>
        <dbReference type="Pfam" id="PF18050"/>
    </source>
</evidence>
<dbReference type="InterPro" id="IPR041183">
    <property type="entry name" value="Cyclophilin-like"/>
</dbReference>
<dbReference type="Proteomes" id="UP000297253">
    <property type="component" value="Unassembled WGS sequence"/>
</dbReference>
<dbReference type="InterPro" id="IPR029000">
    <property type="entry name" value="Cyclophilin-like_dom_sf"/>
</dbReference>
<sequence>MVGEKRCERGKAVGQFLSVAIGCFLSASLLVACQEQHSTGASFASSSFQQQTEGKMTEQKVTEITIHIGAEAFSVSLENNQAVRELVEMLTSGPLTVTVDDYAGFEKVGNLGRTLTSGEHQMTTHNGDIVLYNSRQLVLFYGSNTWSYTKIGTVKDKENWKQVLKEAGQSLTVRLTLSEILE</sequence>
<feature type="transmembrane region" description="Helical" evidence="1">
    <location>
        <begin position="12"/>
        <end position="32"/>
    </location>
</feature>
<evidence type="ECO:0000256" key="1">
    <source>
        <dbReference type="SAM" id="Phobius"/>
    </source>
</evidence>
<proteinExistence type="predicted"/>
<keyword evidence="1" id="KW-1133">Transmembrane helix</keyword>
<dbReference type="Pfam" id="PF18050">
    <property type="entry name" value="Cyclophil_like2"/>
    <property type="match status" value="1"/>
</dbReference>
<reference evidence="3 4" key="1">
    <citation type="submission" date="2019-03" db="EMBL/GenBank/DDBJ databases">
        <title>Diversity of the mouse oral microbiome.</title>
        <authorList>
            <person name="Joseph S."/>
            <person name="Aduse-Opoku J."/>
            <person name="Curtis M."/>
            <person name="Wade W."/>
            <person name="Hashim A."/>
        </authorList>
    </citation>
    <scope>NUCLEOTIDE SEQUENCE [LARGE SCALE GENOMIC DNA]</scope>
    <source>
        <strain evidence="3 4">WM131</strain>
    </source>
</reference>
<dbReference type="RefSeq" id="WP_135182775.1">
    <property type="nucleotide sequence ID" value="NZ_JADGKZ010000022.1"/>
</dbReference>
<dbReference type="SUPFAM" id="SSF50891">
    <property type="entry name" value="Cyclophilin-like"/>
    <property type="match status" value="1"/>
</dbReference>
<comment type="caution">
    <text evidence="3">The sequence shown here is derived from an EMBL/GenBank/DDBJ whole genome shotgun (WGS) entry which is preliminary data.</text>
</comment>
<evidence type="ECO:0000313" key="3">
    <source>
        <dbReference type="EMBL" id="TFU96829.1"/>
    </source>
</evidence>
<evidence type="ECO:0000313" key="4">
    <source>
        <dbReference type="Proteomes" id="UP000297253"/>
    </source>
</evidence>
<gene>
    <name evidence="3" type="ORF">E4T82_10665</name>
</gene>